<evidence type="ECO:0000313" key="2">
    <source>
        <dbReference type="EMBL" id="KKL61889.1"/>
    </source>
</evidence>
<feature type="transmembrane region" description="Helical" evidence="1">
    <location>
        <begin position="154"/>
        <end position="170"/>
    </location>
</feature>
<reference evidence="2" key="1">
    <citation type="journal article" date="2015" name="Nature">
        <title>Complex archaea that bridge the gap between prokaryotes and eukaryotes.</title>
        <authorList>
            <person name="Spang A."/>
            <person name="Saw J.H."/>
            <person name="Jorgensen S.L."/>
            <person name="Zaremba-Niedzwiedzka K."/>
            <person name="Martijn J."/>
            <person name="Lind A.E."/>
            <person name="van Eijk R."/>
            <person name="Schleper C."/>
            <person name="Guy L."/>
            <person name="Ettema T.J."/>
        </authorList>
    </citation>
    <scope>NUCLEOTIDE SEQUENCE</scope>
</reference>
<feature type="transmembrane region" description="Helical" evidence="1">
    <location>
        <begin position="48"/>
        <end position="66"/>
    </location>
</feature>
<feature type="transmembrane region" description="Helical" evidence="1">
    <location>
        <begin position="75"/>
        <end position="95"/>
    </location>
</feature>
<comment type="caution">
    <text evidence="2">The sequence shown here is derived from an EMBL/GenBank/DDBJ whole genome shotgun (WGS) entry which is preliminary data.</text>
</comment>
<dbReference type="EMBL" id="LAZR01028672">
    <property type="protein sequence ID" value="KKL61889.1"/>
    <property type="molecule type" value="Genomic_DNA"/>
</dbReference>
<feature type="transmembrane region" description="Helical" evidence="1">
    <location>
        <begin position="22"/>
        <end position="42"/>
    </location>
</feature>
<keyword evidence="1" id="KW-1133">Transmembrane helix</keyword>
<proteinExistence type="predicted"/>
<organism evidence="2">
    <name type="scientific">marine sediment metagenome</name>
    <dbReference type="NCBI Taxonomy" id="412755"/>
    <lineage>
        <taxon>unclassified sequences</taxon>
        <taxon>metagenomes</taxon>
        <taxon>ecological metagenomes</taxon>
    </lineage>
</organism>
<feature type="non-terminal residue" evidence="2">
    <location>
        <position position="1"/>
    </location>
</feature>
<keyword evidence="1" id="KW-0812">Transmembrane</keyword>
<feature type="transmembrane region" description="Helical" evidence="1">
    <location>
        <begin position="107"/>
        <end position="124"/>
    </location>
</feature>
<dbReference type="AlphaFoldDB" id="A0A0F9DJS5"/>
<gene>
    <name evidence="2" type="ORF">LCGC14_2190780</name>
</gene>
<accession>A0A0F9DJS5</accession>
<feature type="transmembrane region" description="Helical" evidence="1">
    <location>
        <begin position="177"/>
        <end position="197"/>
    </location>
</feature>
<feature type="transmembrane region" description="Helical" evidence="1">
    <location>
        <begin position="131"/>
        <end position="148"/>
    </location>
</feature>
<sequence length="287" mass="32551">SRLKIALFDSGERRRSFLEAEAVPDAKTALMIFLVLAFVLWLDSAVEIWGQVIASLMTWALLAVLYKRVPRQSQNLLMSCLVVAMLGEVFCSLIWKLYDYRLFNIPAYVPPSHVLMFLLGSYLAPRMPRAIVWLVPALVAPYALMGYWSGFDRFGILLFIMFVACLVSEPERRLYATMFMLCLVLEIYGTGLGNWTWRPNVPIWGMSTTNPPISAGVFYGLLDFLMLRFALMYWSGRDMYLARPTMVRDYLLGMLRPKADEGFAVGEPVLVAEAEEGLNAGTVQNIR</sequence>
<name>A0A0F9DJS5_9ZZZZ</name>
<evidence type="ECO:0000256" key="1">
    <source>
        <dbReference type="SAM" id="Phobius"/>
    </source>
</evidence>
<feature type="transmembrane region" description="Helical" evidence="1">
    <location>
        <begin position="217"/>
        <end position="236"/>
    </location>
</feature>
<keyword evidence="1" id="KW-0472">Membrane</keyword>
<protein>
    <submittedName>
        <fullName evidence="2">Uncharacterized protein</fullName>
    </submittedName>
</protein>